<evidence type="ECO:0000313" key="4">
    <source>
        <dbReference type="EMBL" id="VFJ65082.1"/>
    </source>
</evidence>
<gene>
    <name evidence="4" type="ORF">BECKDK2373C_GA0170839_112513</name>
</gene>
<dbReference type="EMBL" id="CAADEY010000125">
    <property type="protein sequence ID" value="VFJ65082.1"/>
    <property type="molecule type" value="Genomic_DNA"/>
</dbReference>
<dbReference type="AlphaFoldDB" id="A0A450TDS2"/>
<dbReference type="Pfam" id="PF13414">
    <property type="entry name" value="TPR_11"/>
    <property type="match status" value="1"/>
</dbReference>
<dbReference type="SUPFAM" id="SSF48452">
    <property type="entry name" value="TPR-like"/>
    <property type="match status" value="1"/>
</dbReference>
<keyword evidence="2 3" id="KW-0802">TPR repeat</keyword>
<dbReference type="InterPro" id="IPR011990">
    <property type="entry name" value="TPR-like_helical_dom_sf"/>
</dbReference>
<protein>
    <submittedName>
        <fullName evidence="4">Tfp pilus assembly protein PilF</fullName>
    </submittedName>
</protein>
<dbReference type="SMART" id="SM00028">
    <property type="entry name" value="TPR"/>
    <property type="match status" value="4"/>
</dbReference>
<dbReference type="PANTHER" id="PTHR44943:SF8">
    <property type="entry name" value="TPR REPEAT-CONTAINING PROTEIN MJ0263"/>
    <property type="match status" value="1"/>
</dbReference>
<accession>A0A450TDS2</accession>
<reference evidence="4" key="1">
    <citation type="submission" date="2019-02" db="EMBL/GenBank/DDBJ databases">
        <authorList>
            <person name="Gruber-Vodicka R. H."/>
            <person name="Seah K. B. B."/>
        </authorList>
    </citation>
    <scope>NUCLEOTIDE SEQUENCE</scope>
    <source>
        <strain evidence="4">BECK_DK161</strain>
    </source>
</reference>
<organism evidence="4">
    <name type="scientific">Candidatus Kentrum sp. DK</name>
    <dbReference type="NCBI Taxonomy" id="2126562"/>
    <lineage>
        <taxon>Bacteria</taxon>
        <taxon>Pseudomonadati</taxon>
        <taxon>Pseudomonadota</taxon>
        <taxon>Gammaproteobacteria</taxon>
        <taxon>Candidatus Kentrum</taxon>
    </lineage>
</organism>
<dbReference type="Gene3D" id="1.25.40.10">
    <property type="entry name" value="Tetratricopeptide repeat domain"/>
    <property type="match status" value="2"/>
</dbReference>
<name>A0A450TDS2_9GAMM</name>
<dbReference type="PROSITE" id="PS50005">
    <property type="entry name" value="TPR"/>
    <property type="match status" value="1"/>
</dbReference>
<dbReference type="InterPro" id="IPR019734">
    <property type="entry name" value="TPR_rpt"/>
</dbReference>
<evidence type="ECO:0000256" key="1">
    <source>
        <dbReference type="ARBA" id="ARBA00022737"/>
    </source>
</evidence>
<dbReference type="InterPro" id="IPR051685">
    <property type="entry name" value="Ycf3/AcsC/BcsC/TPR_MFPF"/>
</dbReference>
<keyword evidence="1" id="KW-0677">Repeat</keyword>
<dbReference type="PANTHER" id="PTHR44943">
    <property type="entry name" value="CELLULOSE SYNTHASE OPERON PROTEIN C"/>
    <property type="match status" value="1"/>
</dbReference>
<dbReference type="Pfam" id="PF14559">
    <property type="entry name" value="TPR_19"/>
    <property type="match status" value="1"/>
</dbReference>
<evidence type="ECO:0000256" key="3">
    <source>
        <dbReference type="PROSITE-ProRule" id="PRU00339"/>
    </source>
</evidence>
<feature type="repeat" description="TPR" evidence="3">
    <location>
        <begin position="83"/>
        <end position="116"/>
    </location>
</feature>
<dbReference type="PROSITE" id="PS50293">
    <property type="entry name" value="TPR_REGION"/>
    <property type="match status" value="1"/>
</dbReference>
<evidence type="ECO:0000256" key="2">
    <source>
        <dbReference type="ARBA" id="ARBA00022803"/>
    </source>
</evidence>
<proteinExistence type="predicted"/>
<sequence length="384" mass="43394">MPPFVARDKQKRDFKERLEEGGFTIWSLHGRDGIGKTRLLAEFRHLAEGKGKALCLVLTDHLSRYEEGLESFHKALALQPDYALAWRNRGNALHSLGRYPEALDSYDKALALRPDDAAAWHNRGVAHQRLGQATLSAHCDQTRDRIRAIHAGKADAEQYWQVARDAWFAYGHWVKAREYLEETLARAPDHIGARLLLAEVELEEGNVAAAGAALDWVLEREPDWMEAGRVAARLLLARGDIAAARGRLRAWYDEYGDNLGEAEQFRWLDWFEEAEDGEYAIQVCQRIRAVSEDWVPVYRQARAAWQWGGDVEACEALLEEMARQGGDWHAAVVLLHGELAWSCGDILYARLCLAALAQMDTGELIDADLTRWRRLQEQEGGASA</sequence>